<evidence type="ECO:0000256" key="4">
    <source>
        <dbReference type="ARBA" id="ARBA00022777"/>
    </source>
</evidence>
<dbReference type="PANTHER" id="PTHR24347">
    <property type="entry name" value="SERINE/THREONINE-PROTEIN KINASE"/>
    <property type="match status" value="1"/>
</dbReference>
<keyword evidence="5 6" id="KW-0067">ATP-binding</keyword>
<reference evidence="9 10" key="1">
    <citation type="submission" date="2019-03" db="EMBL/GenBank/DDBJ databases">
        <title>Single cell metagenomics reveals metabolic interactions within the superorganism composed of flagellate Streblomastix strix and complex community of Bacteroidetes bacteria on its surface.</title>
        <authorList>
            <person name="Treitli S.C."/>
            <person name="Kolisko M."/>
            <person name="Husnik F."/>
            <person name="Keeling P."/>
            <person name="Hampl V."/>
        </authorList>
    </citation>
    <scope>NUCLEOTIDE SEQUENCE [LARGE SCALE GENOMIC DNA]</scope>
    <source>
        <strain evidence="9">ST1C</strain>
    </source>
</reference>
<dbReference type="SMART" id="SM00220">
    <property type="entry name" value="S_TKc"/>
    <property type="match status" value="1"/>
</dbReference>
<organism evidence="9 10">
    <name type="scientific">Streblomastix strix</name>
    <dbReference type="NCBI Taxonomy" id="222440"/>
    <lineage>
        <taxon>Eukaryota</taxon>
        <taxon>Metamonada</taxon>
        <taxon>Preaxostyla</taxon>
        <taxon>Oxymonadida</taxon>
        <taxon>Streblomastigidae</taxon>
        <taxon>Streblomastix</taxon>
    </lineage>
</organism>
<sequence length="302" mass="34307">MTKQLPKLIEGVPSNLLENYEILELLGEGSFAKVRKAKNKKTGQFVAVKFIDKHKVVSDPRQPFIIKLFEVYELENKLCLVMELVTGGELLNRITIQGSYSERDASLIMLSLFQAIKYMHDRGIAHRDLKLDNILYENDSPQSPIKVSDFGLSRFIEEQQMMSSCCGTPGYVAPEVLARRGYGPECDLWSLGVIMYVLLCGFPPFYDENDAILYTQIQTGKFKFISPYWDTISAQAKDLISKLLIVDPKKRISIDQALKDPWFTGSLPTHKLDDTYNKIKDSKVKSLFRTTGMLLMQSGAKQ</sequence>
<dbReference type="GO" id="GO:0005524">
    <property type="term" value="F:ATP binding"/>
    <property type="evidence" value="ECO:0007669"/>
    <property type="project" value="UniProtKB-UniRule"/>
</dbReference>
<evidence type="ECO:0000256" key="3">
    <source>
        <dbReference type="ARBA" id="ARBA00022741"/>
    </source>
</evidence>
<evidence type="ECO:0000256" key="5">
    <source>
        <dbReference type="ARBA" id="ARBA00022840"/>
    </source>
</evidence>
<evidence type="ECO:0000256" key="1">
    <source>
        <dbReference type="ARBA" id="ARBA00022527"/>
    </source>
</evidence>
<dbReference type="CDD" id="cd05117">
    <property type="entry name" value="STKc_CAMK"/>
    <property type="match status" value="1"/>
</dbReference>
<keyword evidence="4 9" id="KW-0418">Kinase</keyword>
<dbReference type="PROSITE" id="PS00108">
    <property type="entry name" value="PROTEIN_KINASE_ST"/>
    <property type="match status" value="1"/>
</dbReference>
<dbReference type="OrthoDB" id="40902at2759"/>
<keyword evidence="3 6" id="KW-0547">Nucleotide-binding</keyword>
<dbReference type="PROSITE" id="PS00107">
    <property type="entry name" value="PROTEIN_KINASE_ATP"/>
    <property type="match status" value="1"/>
</dbReference>
<proteinExistence type="inferred from homology"/>
<dbReference type="Gene3D" id="1.10.510.10">
    <property type="entry name" value="Transferase(Phosphotransferase) domain 1"/>
    <property type="match status" value="1"/>
</dbReference>
<evidence type="ECO:0000313" key="10">
    <source>
        <dbReference type="Proteomes" id="UP000324800"/>
    </source>
</evidence>
<feature type="domain" description="Protein kinase" evidence="8">
    <location>
        <begin position="20"/>
        <end position="263"/>
    </location>
</feature>
<gene>
    <name evidence="9" type="ORF">EZS28_013661</name>
</gene>
<accession>A0A5J4W805</accession>
<dbReference type="Proteomes" id="UP000324800">
    <property type="component" value="Unassembled WGS sequence"/>
</dbReference>
<evidence type="ECO:0000256" key="7">
    <source>
        <dbReference type="RuleBase" id="RU000304"/>
    </source>
</evidence>
<dbReference type="GO" id="GO:0004674">
    <property type="term" value="F:protein serine/threonine kinase activity"/>
    <property type="evidence" value="ECO:0007669"/>
    <property type="project" value="UniProtKB-KW"/>
</dbReference>
<evidence type="ECO:0000313" key="9">
    <source>
        <dbReference type="EMBL" id="KAA6390816.1"/>
    </source>
</evidence>
<dbReference type="FunFam" id="1.10.510.10:FF:000026">
    <property type="entry name" value="Calcium/calmodulin-dependent protein kinase type 1"/>
    <property type="match status" value="1"/>
</dbReference>
<evidence type="ECO:0000256" key="2">
    <source>
        <dbReference type="ARBA" id="ARBA00022679"/>
    </source>
</evidence>
<evidence type="ECO:0000256" key="6">
    <source>
        <dbReference type="PROSITE-ProRule" id="PRU10141"/>
    </source>
</evidence>
<dbReference type="AlphaFoldDB" id="A0A5J4W805"/>
<evidence type="ECO:0000259" key="8">
    <source>
        <dbReference type="PROSITE" id="PS50011"/>
    </source>
</evidence>
<dbReference type="EMBL" id="SNRW01003092">
    <property type="protein sequence ID" value="KAA6390816.1"/>
    <property type="molecule type" value="Genomic_DNA"/>
</dbReference>
<comment type="caution">
    <text evidence="9">The sequence shown here is derived from an EMBL/GenBank/DDBJ whole genome shotgun (WGS) entry which is preliminary data.</text>
</comment>
<keyword evidence="1 7" id="KW-0723">Serine/threonine-protein kinase</keyword>
<protein>
    <submittedName>
        <fullName evidence="9">Putative Calcium/calmodulin-dependent protein kinase type 1</fullName>
    </submittedName>
</protein>
<dbReference type="InterPro" id="IPR017441">
    <property type="entry name" value="Protein_kinase_ATP_BS"/>
</dbReference>
<name>A0A5J4W805_9EUKA</name>
<dbReference type="InterPro" id="IPR011009">
    <property type="entry name" value="Kinase-like_dom_sf"/>
</dbReference>
<dbReference type="InterPro" id="IPR008271">
    <property type="entry name" value="Ser/Thr_kinase_AS"/>
</dbReference>
<dbReference type="InterPro" id="IPR000719">
    <property type="entry name" value="Prot_kinase_dom"/>
</dbReference>
<comment type="similarity">
    <text evidence="7">Belongs to the protein kinase superfamily.</text>
</comment>
<feature type="binding site" evidence="6">
    <location>
        <position position="49"/>
    </location>
    <ligand>
        <name>ATP</name>
        <dbReference type="ChEBI" id="CHEBI:30616"/>
    </ligand>
</feature>
<dbReference type="PROSITE" id="PS50011">
    <property type="entry name" value="PROTEIN_KINASE_DOM"/>
    <property type="match status" value="1"/>
</dbReference>
<dbReference type="Pfam" id="PF00069">
    <property type="entry name" value="Pkinase"/>
    <property type="match status" value="1"/>
</dbReference>
<keyword evidence="2" id="KW-0808">Transferase</keyword>
<dbReference type="SUPFAM" id="SSF56112">
    <property type="entry name" value="Protein kinase-like (PK-like)"/>
    <property type="match status" value="1"/>
</dbReference>